<protein>
    <submittedName>
        <fullName evidence="1">Uncharacterized protein</fullName>
    </submittedName>
</protein>
<proteinExistence type="predicted"/>
<dbReference type="Proteomes" id="UP000076154">
    <property type="component" value="Unassembled WGS sequence"/>
</dbReference>
<dbReference type="OrthoDB" id="3224367at2759"/>
<dbReference type="AlphaFoldDB" id="A0A369JMQ2"/>
<dbReference type="STRING" id="39966.A0A369JMQ2"/>
<dbReference type="InParanoid" id="A0A369JMQ2"/>
<comment type="caution">
    <text evidence="1">The sequence shown here is derived from an EMBL/GenBank/DDBJ whole genome shotgun (WGS) entry which is preliminary data.</text>
</comment>
<accession>A0A369JMQ2</accession>
<gene>
    <name evidence="1" type="ORF">Hypma_009559</name>
</gene>
<evidence type="ECO:0000313" key="1">
    <source>
        <dbReference type="EMBL" id="RDB23138.1"/>
    </source>
</evidence>
<evidence type="ECO:0000313" key="2">
    <source>
        <dbReference type="Proteomes" id="UP000076154"/>
    </source>
</evidence>
<reference evidence="1" key="1">
    <citation type="submission" date="2018-04" db="EMBL/GenBank/DDBJ databases">
        <title>Whole genome sequencing of Hypsizygus marmoreus.</title>
        <authorList>
            <person name="Choi I.-G."/>
            <person name="Min B."/>
            <person name="Kim J.-G."/>
            <person name="Kim S."/>
            <person name="Oh Y.-L."/>
            <person name="Kong W.-S."/>
            <person name="Park H."/>
            <person name="Jeong J."/>
            <person name="Song E.-S."/>
        </authorList>
    </citation>
    <scope>NUCLEOTIDE SEQUENCE [LARGE SCALE GENOMIC DNA]</scope>
    <source>
        <strain evidence="1">51987-8</strain>
    </source>
</reference>
<keyword evidence="2" id="KW-1185">Reference proteome</keyword>
<organism evidence="1 2">
    <name type="scientific">Hypsizygus marmoreus</name>
    <name type="common">White beech mushroom</name>
    <name type="synonym">Agaricus marmoreus</name>
    <dbReference type="NCBI Taxonomy" id="39966"/>
    <lineage>
        <taxon>Eukaryota</taxon>
        <taxon>Fungi</taxon>
        <taxon>Dikarya</taxon>
        <taxon>Basidiomycota</taxon>
        <taxon>Agaricomycotina</taxon>
        <taxon>Agaricomycetes</taxon>
        <taxon>Agaricomycetidae</taxon>
        <taxon>Agaricales</taxon>
        <taxon>Tricholomatineae</taxon>
        <taxon>Lyophyllaceae</taxon>
        <taxon>Hypsizygus</taxon>
    </lineage>
</organism>
<dbReference type="EMBL" id="LUEZ02000047">
    <property type="protein sequence ID" value="RDB23138.1"/>
    <property type="molecule type" value="Genomic_DNA"/>
</dbReference>
<name>A0A369JMQ2_HYPMA</name>
<sequence length="287" mass="31959">MPSLFPQPGPRLPPYKTLLVKGNYHASAPIHLSLSHISESALPDSQTIIFSPSQTTLTLALQQYNDDWLSENSGLGRVSNLTSRVKLFFPPSPAHLCLLLSMLRVPNASHGESGTWLNAKSTLAIAPLLLILHEPSMYFLSEDQAQQHSSGWTLSSYLSLIMHALSSLTCLSKTTSAGLGGIAFAVFDSQLDQLKLPMVKRPVSNYRDIEEAWPGPRLEHVSLYAQNYFEWIVAADKDSTLGSMRKRSMVLERNHQTTGPVQVWEWCEACDPVQNANMRPTTQMIWQ</sequence>